<dbReference type="KEGG" id="esg:EsVE80_01410"/>
<keyword evidence="2" id="KW-1185">Reference proteome</keyword>
<dbReference type="EMBL" id="AP022822">
    <property type="protein sequence ID" value="BCA84618.1"/>
    <property type="molecule type" value="Genomic_DNA"/>
</dbReference>
<sequence>MDSLYHELTQIIEEELQEKGQVYTIGKFTGLGWLFPAEVAGVPKVSLKQYEKTVNLYFFPKENGEPLFPKYESVFKKSNMGKSCLRLKNLNAEKIAAIRALLKKV</sequence>
<reference evidence="1 2" key="1">
    <citation type="submission" date="2020-02" db="EMBL/GenBank/DDBJ databases">
        <title>Characterization of vanA genotype vancomycin-resistant Enterococcus saigonensis VE80.</title>
        <authorList>
            <person name="Harada T."/>
            <person name="Motooka D."/>
            <person name="Nakamura S."/>
            <person name="Yamamoto Y."/>
            <person name="Kawahara R."/>
            <person name="Kawatsu K."/>
        </authorList>
    </citation>
    <scope>NUCLEOTIDE SEQUENCE [LARGE SCALE GENOMIC DNA]</scope>
    <source>
        <strain evidence="1 2">VE80</strain>
    </source>
</reference>
<organism evidence="1 2">
    <name type="scientific">Enterococcus saigonensis</name>
    <dbReference type="NCBI Taxonomy" id="1805431"/>
    <lineage>
        <taxon>Bacteria</taxon>
        <taxon>Bacillati</taxon>
        <taxon>Bacillota</taxon>
        <taxon>Bacilli</taxon>
        <taxon>Lactobacillales</taxon>
        <taxon>Enterococcaceae</taxon>
        <taxon>Enterococcus</taxon>
    </lineage>
</organism>
<dbReference type="RefSeq" id="WP_173102012.1">
    <property type="nucleotide sequence ID" value="NZ_AP022822.1"/>
</dbReference>
<evidence type="ECO:0000313" key="2">
    <source>
        <dbReference type="Proteomes" id="UP000502998"/>
    </source>
</evidence>
<dbReference type="AlphaFoldDB" id="A0A679I547"/>
<evidence type="ECO:0000313" key="1">
    <source>
        <dbReference type="EMBL" id="BCA84618.1"/>
    </source>
</evidence>
<accession>A0A679I547</accession>
<dbReference type="Proteomes" id="UP000502998">
    <property type="component" value="Chromosome"/>
</dbReference>
<name>A0A679I547_9ENTE</name>
<proteinExistence type="predicted"/>
<gene>
    <name evidence="1" type="ORF">EsVE80_01410</name>
</gene>
<evidence type="ECO:0008006" key="3">
    <source>
        <dbReference type="Google" id="ProtNLM"/>
    </source>
</evidence>
<protein>
    <recommendedName>
        <fullName evidence="3">YdhG-like domain-containing protein</fullName>
    </recommendedName>
</protein>